<evidence type="ECO:0000256" key="9">
    <source>
        <dbReference type="ARBA" id="ARBA00023251"/>
    </source>
</evidence>
<feature type="transmembrane region" description="Helical" evidence="10">
    <location>
        <begin position="397"/>
        <end position="415"/>
    </location>
</feature>
<dbReference type="InterPro" id="IPR051327">
    <property type="entry name" value="MATE_MepA_subfamily"/>
</dbReference>
<gene>
    <name evidence="11" type="ORF">AALO17_01280</name>
</gene>
<keyword evidence="4" id="KW-0813">Transport</keyword>
<reference evidence="11 12" key="1">
    <citation type="journal article" date="2016" name="Gut Pathog.">
        <title>Whole genome sequencing of "Faecalibaculum rodentium" ALO17, isolated from C57BL/6J laboratory mouse feces.</title>
        <authorList>
            <person name="Lim S."/>
            <person name="Chang D.H."/>
            <person name="Ahn S."/>
            <person name="Kim B.C."/>
        </authorList>
    </citation>
    <scope>NUCLEOTIDE SEQUENCE [LARGE SCALE GENOMIC DNA]</scope>
    <source>
        <strain evidence="11 12">Alo17</strain>
    </source>
</reference>
<feature type="transmembrane region" description="Helical" evidence="10">
    <location>
        <begin position="236"/>
        <end position="257"/>
    </location>
</feature>
<evidence type="ECO:0000256" key="2">
    <source>
        <dbReference type="ARBA" id="ARBA00008417"/>
    </source>
</evidence>
<protein>
    <recommendedName>
        <fullName evidence="3">Multidrug export protein MepA</fullName>
    </recommendedName>
</protein>
<keyword evidence="5" id="KW-1003">Cell membrane</keyword>
<comment type="subcellular location">
    <subcellularLocation>
        <location evidence="1">Cell membrane</location>
        <topology evidence="1">Multi-pass membrane protein</topology>
    </subcellularLocation>
</comment>
<dbReference type="EMBL" id="CP011391">
    <property type="protein sequence ID" value="AMK53262.1"/>
    <property type="molecule type" value="Genomic_DNA"/>
</dbReference>
<keyword evidence="12" id="KW-1185">Reference proteome</keyword>
<dbReference type="OrthoDB" id="9811110at2"/>
<evidence type="ECO:0000256" key="5">
    <source>
        <dbReference type="ARBA" id="ARBA00022475"/>
    </source>
</evidence>
<feature type="transmembrane region" description="Helical" evidence="10">
    <location>
        <begin position="90"/>
        <end position="113"/>
    </location>
</feature>
<feature type="transmembrane region" description="Helical" evidence="10">
    <location>
        <begin position="165"/>
        <end position="188"/>
    </location>
</feature>
<dbReference type="Pfam" id="PF01554">
    <property type="entry name" value="MatE"/>
    <property type="match status" value="2"/>
</dbReference>
<feature type="transmembrane region" description="Helical" evidence="10">
    <location>
        <begin position="12"/>
        <end position="35"/>
    </location>
</feature>
<evidence type="ECO:0000313" key="12">
    <source>
        <dbReference type="Proteomes" id="UP000069771"/>
    </source>
</evidence>
<evidence type="ECO:0000256" key="3">
    <source>
        <dbReference type="ARBA" id="ARBA00022106"/>
    </source>
</evidence>
<dbReference type="AlphaFoldDB" id="A0A140DRI5"/>
<dbReference type="KEGG" id="fro:AALO17_01280"/>
<dbReference type="GO" id="GO:0015297">
    <property type="term" value="F:antiporter activity"/>
    <property type="evidence" value="ECO:0007669"/>
    <property type="project" value="InterPro"/>
</dbReference>
<dbReference type="PIRSF" id="PIRSF006603">
    <property type="entry name" value="DinF"/>
    <property type="match status" value="1"/>
</dbReference>
<dbReference type="GeneID" id="78477047"/>
<evidence type="ECO:0000313" key="11">
    <source>
        <dbReference type="EMBL" id="AMK53262.1"/>
    </source>
</evidence>
<evidence type="ECO:0000256" key="8">
    <source>
        <dbReference type="ARBA" id="ARBA00023136"/>
    </source>
</evidence>
<sequence length="460" mass="49072">MNDSAILGSGKLSSLLAKFAVPCIFSLIISCLYNIADQIFVGQGIGYEANAATGVVFPITVIGWGISLFFGDGGAAMLSMKMGENDRKSLPAIVGSTVMAILITGLVLIALCYLGGTGLLTVIGATEATLPMAWSYGVIIFAMMPLAMVQNGLASIIRADGSPEYAMGAMIVGAVINLIGDPLTIFVFHWGIQGAAIATIAGQFVSFLLCIGYLFRAKNFRLSWPSFLPKWHSLTGVMMLGTSSLITQLSIVVITILNNILLVHYGALSAYGSDIPLAAFVVLMKLFQIVLNIAIGLAAGAQPIVGYNYGSGKWDRVTHLFWLVMAWTFGLSLVCTMAFEFFPLFFVQLFGASSELYVEFACNCLRIYLCLLPLTCVQKGCAIFLQSIGHGKSSAFLAVLRDGLLIVFTLVVPMFLGLEGIFWAAPCADVIAFALTIPVMQTSLKKLKGDARVPVTQPAA</sequence>
<evidence type="ECO:0000256" key="1">
    <source>
        <dbReference type="ARBA" id="ARBA00004651"/>
    </source>
</evidence>
<dbReference type="STRING" id="1702221.AALO17_01280"/>
<feature type="transmembrane region" description="Helical" evidence="10">
    <location>
        <begin position="133"/>
        <end position="153"/>
    </location>
</feature>
<dbReference type="RefSeq" id="WP_067554183.1">
    <property type="nucleotide sequence ID" value="NZ_CALFTW010000068.1"/>
</dbReference>
<feature type="transmembrane region" description="Helical" evidence="10">
    <location>
        <begin position="194"/>
        <end position="215"/>
    </location>
</feature>
<keyword evidence="9" id="KW-0046">Antibiotic resistance</keyword>
<dbReference type="PANTHER" id="PTHR43823:SF3">
    <property type="entry name" value="MULTIDRUG EXPORT PROTEIN MEPA"/>
    <property type="match status" value="1"/>
</dbReference>
<dbReference type="PATRIC" id="fig|1702221.3.peg.119"/>
<dbReference type="GO" id="GO:0005886">
    <property type="term" value="C:plasma membrane"/>
    <property type="evidence" value="ECO:0007669"/>
    <property type="project" value="UniProtKB-SubCell"/>
</dbReference>
<evidence type="ECO:0000256" key="7">
    <source>
        <dbReference type="ARBA" id="ARBA00022989"/>
    </source>
</evidence>
<feature type="transmembrane region" description="Helical" evidence="10">
    <location>
        <begin position="55"/>
        <end position="78"/>
    </location>
</feature>
<comment type="similarity">
    <text evidence="2">Belongs to the multi antimicrobial extrusion (MATE) (TC 2.A.66.1) family. MepA subfamily.</text>
</comment>
<evidence type="ECO:0000256" key="4">
    <source>
        <dbReference type="ARBA" id="ARBA00022448"/>
    </source>
</evidence>
<evidence type="ECO:0000256" key="6">
    <source>
        <dbReference type="ARBA" id="ARBA00022692"/>
    </source>
</evidence>
<feature type="transmembrane region" description="Helical" evidence="10">
    <location>
        <begin position="277"/>
        <end position="299"/>
    </location>
</feature>
<keyword evidence="8 10" id="KW-0472">Membrane</keyword>
<dbReference type="GO" id="GO:0042910">
    <property type="term" value="F:xenobiotic transmembrane transporter activity"/>
    <property type="evidence" value="ECO:0007669"/>
    <property type="project" value="InterPro"/>
</dbReference>
<dbReference type="CDD" id="cd13143">
    <property type="entry name" value="MATE_MepA_like"/>
    <property type="match status" value="1"/>
</dbReference>
<dbReference type="InterPro" id="IPR045070">
    <property type="entry name" value="MATE_MepA-like"/>
</dbReference>
<keyword evidence="6 10" id="KW-0812">Transmembrane</keyword>
<dbReference type="PANTHER" id="PTHR43823">
    <property type="entry name" value="SPORULATION PROTEIN YKVU"/>
    <property type="match status" value="1"/>
</dbReference>
<dbReference type="InterPro" id="IPR002528">
    <property type="entry name" value="MATE_fam"/>
</dbReference>
<feature type="transmembrane region" description="Helical" evidence="10">
    <location>
        <begin position="320"/>
        <end position="345"/>
    </location>
</feature>
<accession>A0A140DRI5</accession>
<keyword evidence="7 10" id="KW-1133">Transmembrane helix</keyword>
<evidence type="ECO:0000256" key="10">
    <source>
        <dbReference type="SAM" id="Phobius"/>
    </source>
</evidence>
<dbReference type="Proteomes" id="UP000069771">
    <property type="component" value="Chromosome"/>
</dbReference>
<dbReference type="GO" id="GO:0046677">
    <property type="term" value="P:response to antibiotic"/>
    <property type="evidence" value="ECO:0007669"/>
    <property type="project" value="UniProtKB-KW"/>
</dbReference>
<name>A0A140DRI5_9FIRM</name>
<organism evidence="11 12">
    <name type="scientific">Faecalibaculum rodentium</name>
    <dbReference type="NCBI Taxonomy" id="1702221"/>
    <lineage>
        <taxon>Bacteria</taxon>
        <taxon>Bacillati</taxon>
        <taxon>Bacillota</taxon>
        <taxon>Erysipelotrichia</taxon>
        <taxon>Erysipelotrichales</taxon>
        <taxon>Erysipelotrichaceae</taxon>
        <taxon>Faecalibaculum</taxon>
    </lineage>
</organism>
<dbReference type="InterPro" id="IPR048279">
    <property type="entry name" value="MdtK-like"/>
</dbReference>
<proteinExistence type="inferred from homology"/>